<dbReference type="EMBL" id="JANIEX010000129">
    <property type="protein sequence ID" value="KAJ3572761.1"/>
    <property type="molecule type" value="Genomic_DNA"/>
</dbReference>
<dbReference type="Proteomes" id="UP001213000">
    <property type="component" value="Unassembled WGS sequence"/>
</dbReference>
<name>A0AAD5YYR4_9AGAR</name>
<comment type="caution">
    <text evidence="1">The sequence shown here is derived from an EMBL/GenBank/DDBJ whole genome shotgun (WGS) entry which is preliminary data.</text>
</comment>
<protein>
    <submittedName>
        <fullName evidence="1">Uncharacterized protein</fullName>
    </submittedName>
</protein>
<evidence type="ECO:0000313" key="2">
    <source>
        <dbReference type="Proteomes" id="UP001213000"/>
    </source>
</evidence>
<dbReference type="AlphaFoldDB" id="A0AAD5YYR4"/>
<reference evidence="1" key="1">
    <citation type="submission" date="2022-07" db="EMBL/GenBank/DDBJ databases">
        <title>Genome Sequence of Leucocoprinus birnbaumii.</title>
        <authorList>
            <person name="Buettner E."/>
        </authorList>
    </citation>
    <scope>NUCLEOTIDE SEQUENCE</scope>
    <source>
        <strain evidence="1">VT141</strain>
    </source>
</reference>
<evidence type="ECO:0000313" key="1">
    <source>
        <dbReference type="EMBL" id="KAJ3572761.1"/>
    </source>
</evidence>
<organism evidence="1 2">
    <name type="scientific">Leucocoprinus birnbaumii</name>
    <dbReference type="NCBI Taxonomy" id="56174"/>
    <lineage>
        <taxon>Eukaryota</taxon>
        <taxon>Fungi</taxon>
        <taxon>Dikarya</taxon>
        <taxon>Basidiomycota</taxon>
        <taxon>Agaricomycotina</taxon>
        <taxon>Agaricomycetes</taxon>
        <taxon>Agaricomycetidae</taxon>
        <taxon>Agaricales</taxon>
        <taxon>Agaricineae</taxon>
        <taxon>Agaricaceae</taxon>
        <taxon>Leucocoprinus</taxon>
    </lineage>
</organism>
<sequence length="177" mass="20975">MLDCRQVRDRGTHFKMIDSMNSEYEAHPPPPNTTWEEMYTLSLQFKTFHDRLLFASTFLALRPPDLKPEKFYSKVLYLRVRWREDNPRKDKAISFCLEHAEVLSIREAAIRLGPPANSFVNPGKPGWFNICMLLEFQPLNWIHEQFFPCYINKLSVVPVVQDWKSVLQDRIERGEPY</sequence>
<gene>
    <name evidence="1" type="ORF">NP233_g2874</name>
</gene>
<accession>A0AAD5YYR4</accession>
<keyword evidence="2" id="KW-1185">Reference proteome</keyword>
<proteinExistence type="predicted"/>